<dbReference type="InterPro" id="IPR016024">
    <property type="entry name" value="ARM-type_fold"/>
</dbReference>
<dbReference type="GO" id="GO:0043066">
    <property type="term" value="P:negative regulation of apoptotic process"/>
    <property type="evidence" value="ECO:0007669"/>
    <property type="project" value="TreeGrafter"/>
</dbReference>
<evidence type="ECO:0000313" key="5">
    <source>
        <dbReference type="Proteomes" id="UP000717328"/>
    </source>
</evidence>
<accession>A0A9P7K3A5</accession>
<dbReference type="GO" id="GO:0006915">
    <property type="term" value="P:apoptotic process"/>
    <property type="evidence" value="ECO:0007669"/>
    <property type="project" value="UniProtKB-KW"/>
</dbReference>
<feature type="compositionally biased region" description="Low complexity" evidence="3">
    <location>
        <begin position="391"/>
        <end position="408"/>
    </location>
</feature>
<sequence>MELEREIKELTHSPHPNLKVLAAQNIRYLFNDFPELEEEAINAVYDLCEDQEPKVRIEGYTAITHLSNADHRLVRRNADVLLQLLQSDEVDEVNVVKKALTEHLDMDPKVTLSVLCDQIPPLDDSVNEEEQMIRDRLRFVVVKFLTGEAKRAIVERHALPGTEAEETLIDSLFSVLPKLGFNDVQTIVKELLISLKAFKAPHPRGHALLQILLNKVSEYLQKGIRSGDQSSLHAAQPYLDLACSLVVEHRAAPAIQLLRFYSSSLSTKMILQKFSKDDQKLIVSRLAETLAAANKHHQSEDDGPSLDVLRRQIVDSCPFLLEVPQTKYIVDATGKPDIYIGHDPERNFKGTVARCSQPNQGSQWASSRFIRLYPTSSSLFGQSLLPPPPRAENTTTTATATAPSARTPQVKAEEQDSAPSSSTPQRNGTTTNGLPEALQDRPSGSYPARRMQIASNSRPQERFRIQGMATASDRPSTQAPMPPQKHQLAPEISARPPKRQKSGGAGAGADDGMHWEAGPTLLSRLGTNPGRSAAAPANNGLVTPVPRGAAPRMSGVGAGQRPSSVEWSIKGAATATAAGLGNVGVRSAASTSMATPQNSLLERLGSGVTSLEEDRGGWRNARQSYRRS</sequence>
<dbReference type="InterPro" id="IPR008383">
    <property type="entry name" value="API5"/>
</dbReference>
<dbReference type="GO" id="GO:0005634">
    <property type="term" value="C:nucleus"/>
    <property type="evidence" value="ECO:0007669"/>
    <property type="project" value="TreeGrafter"/>
</dbReference>
<dbReference type="EMBL" id="JABCKI010005922">
    <property type="protein sequence ID" value="KAG5636521.1"/>
    <property type="molecule type" value="Genomic_DNA"/>
</dbReference>
<evidence type="ECO:0000256" key="2">
    <source>
        <dbReference type="ARBA" id="ARBA00022703"/>
    </source>
</evidence>
<organism evidence="4 5">
    <name type="scientific">Sphagnurus paluster</name>
    <dbReference type="NCBI Taxonomy" id="117069"/>
    <lineage>
        <taxon>Eukaryota</taxon>
        <taxon>Fungi</taxon>
        <taxon>Dikarya</taxon>
        <taxon>Basidiomycota</taxon>
        <taxon>Agaricomycotina</taxon>
        <taxon>Agaricomycetes</taxon>
        <taxon>Agaricomycetidae</taxon>
        <taxon>Agaricales</taxon>
        <taxon>Tricholomatineae</taxon>
        <taxon>Lyophyllaceae</taxon>
        <taxon>Sphagnurus</taxon>
    </lineage>
</organism>
<dbReference type="AlphaFoldDB" id="A0A9P7K3A5"/>
<dbReference type="SUPFAM" id="SSF48371">
    <property type="entry name" value="ARM repeat"/>
    <property type="match status" value="1"/>
</dbReference>
<keyword evidence="5" id="KW-1185">Reference proteome</keyword>
<reference evidence="4" key="1">
    <citation type="submission" date="2021-02" db="EMBL/GenBank/DDBJ databases">
        <authorList>
            <person name="Nieuwenhuis M."/>
            <person name="Van De Peppel L.J.J."/>
        </authorList>
    </citation>
    <scope>NUCLEOTIDE SEQUENCE</scope>
    <source>
        <strain evidence="4">D49</strain>
    </source>
</reference>
<dbReference type="GO" id="GO:0003723">
    <property type="term" value="F:RNA binding"/>
    <property type="evidence" value="ECO:0007669"/>
    <property type="project" value="TreeGrafter"/>
</dbReference>
<feature type="region of interest" description="Disordered" evidence="3">
    <location>
        <begin position="380"/>
        <end position="562"/>
    </location>
</feature>
<protein>
    <recommendedName>
        <fullName evidence="6">Apoptosis inhibitor 5</fullName>
    </recommendedName>
</protein>
<dbReference type="Gene3D" id="1.25.10.10">
    <property type="entry name" value="Leucine-rich Repeat Variant"/>
    <property type="match status" value="1"/>
</dbReference>
<dbReference type="OrthoDB" id="19224at2759"/>
<evidence type="ECO:0000256" key="3">
    <source>
        <dbReference type="SAM" id="MobiDB-lite"/>
    </source>
</evidence>
<dbReference type="PANTHER" id="PTHR12758:SF19">
    <property type="entry name" value="APOPTOSIS INHIBITOR 5"/>
    <property type="match status" value="1"/>
</dbReference>
<gene>
    <name evidence="4" type="ORF">H0H81_007747</name>
</gene>
<comment type="caution">
    <text evidence="4">The sequence shown here is derived from an EMBL/GenBank/DDBJ whole genome shotgun (WGS) entry which is preliminary data.</text>
</comment>
<feature type="region of interest" description="Disordered" evidence="3">
    <location>
        <begin position="591"/>
        <end position="628"/>
    </location>
</feature>
<dbReference type="Proteomes" id="UP000717328">
    <property type="component" value="Unassembled WGS sequence"/>
</dbReference>
<comment type="similarity">
    <text evidence="1">Belongs to the API5 family.</text>
</comment>
<evidence type="ECO:0000313" key="4">
    <source>
        <dbReference type="EMBL" id="KAG5636521.1"/>
    </source>
</evidence>
<feature type="compositionally biased region" description="Polar residues" evidence="3">
    <location>
        <begin position="591"/>
        <end position="600"/>
    </location>
</feature>
<proteinExistence type="inferred from homology"/>
<name>A0A9P7K3A5_9AGAR</name>
<dbReference type="InterPro" id="IPR011989">
    <property type="entry name" value="ARM-like"/>
</dbReference>
<reference evidence="4" key="2">
    <citation type="submission" date="2021-10" db="EMBL/GenBank/DDBJ databases">
        <title>Phylogenomics reveals ancestral predisposition of the termite-cultivated fungus Termitomyces towards a domesticated lifestyle.</title>
        <authorList>
            <person name="Auxier B."/>
            <person name="Grum-Grzhimaylo A."/>
            <person name="Cardenas M.E."/>
            <person name="Lodge J.D."/>
            <person name="Laessoe T."/>
            <person name="Pedersen O."/>
            <person name="Smith M.E."/>
            <person name="Kuyper T.W."/>
            <person name="Franco-Molano E.A."/>
            <person name="Baroni T.J."/>
            <person name="Aanen D.K."/>
        </authorList>
    </citation>
    <scope>NUCLEOTIDE SEQUENCE</scope>
    <source>
        <strain evidence="4">D49</strain>
    </source>
</reference>
<dbReference type="PANTHER" id="PTHR12758">
    <property type="entry name" value="APOPTOSIS INHIBITOR 5-RELATED"/>
    <property type="match status" value="1"/>
</dbReference>
<evidence type="ECO:0000256" key="1">
    <source>
        <dbReference type="ARBA" id="ARBA00009515"/>
    </source>
</evidence>
<feature type="compositionally biased region" description="Polar residues" evidence="3">
    <location>
        <begin position="417"/>
        <end position="433"/>
    </location>
</feature>
<dbReference type="Pfam" id="PF05918">
    <property type="entry name" value="API5"/>
    <property type="match status" value="1"/>
</dbReference>
<keyword evidence="2" id="KW-0053">Apoptosis</keyword>
<evidence type="ECO:0008006" key="6">
    <source>
        <dbReference type="Google" id="ProtNLM"/>
    </source>
</evidence>